<evidence type="ECO:0000256" key="1">
    <source>
        <dbReference type="SAM" id="SignalP"/>
    </source>
</evidence>
<organism evidence="2 3">
    <name type="scientific">Geovibrio thiophilus</name>
    <dbReference type="NCBI Taxonomy" id="139438"/>
    <lineage>
        <taxon>Bacteria</taxon>
        <taxon>Pseudomonadati</taxon>
        <taxon>Deferribacterota</taxon>
        <taxon>Deferribacteres</taxon>
        <taxon>Deferribacterales</taxon>
        <taxon>Geovibrionaceae</taxon>
        <taxon>Geovibrio</taxon>
    </lineage>
</organism>
<dbReference type="KEGG" id="gtl:EP073_05950"/>
<protein>
    <submittedName>
        <fullName evidence="2">Uncharacterized protein</fullName>
    </submittedName>
</protein>
<dbReference type="AlphaFoldDB" id="A0A3R5UXJ3"/>
<dbReference type="Proteomes" id="UP000287502">
    <property type="component" value="Chromosome"/>
</dbReference>
<feature type="signal peptide" evidence="1">
    <location>
        <begin position="1"/>
        <end position="20"/>
    </location>
</feature>
<proteinExistence type="predicted"/>
<evidence type="ECO:0000313" key="2">
    <source>
        <dbReference type="EMBL" id="QAR32966.1"/>
    </source>
</evidence>
<dbReference type="EMBL" id="CP035108">
    <property type="protein sequence ID" value="QAR32966.1"/>
    <property type="molecule type" value="Genomic_DNA"/>
</dbReference>
<evidence type="ECO:0000313" key="3">
    <source>
        <dbReference type="Proteomes" id="UP000287502"/>
    </source>
</evidence>
<feature type="chain" id="PRO_5018631566" evidence="1">
    <location>
        <begin position="21"/>
        <end position="132"/>
    </location>
</feature>
<keyword evidence="3" id="KW-1185">Reference proteome</keyword>
<name>A0A3R5UXJ3_9BACT</name>
<accession>A0A3R5UXJ3</accession>
<dbReference type="RefSeq" id="WP_128466252.1">
    <property type="nucleotide sequence ID" value="NZ_CP035108.1"/>
</dbReference>
<sequence length="132" mass="14567">MKKTVFPAIAVFLAAGAASAMDGMEMEKRIHAYVASPAEMTDAAESYNVELELQRFTGRIEKGEVINAYVALPEEMVDSSGSYNVENDLKRFLDKSSEKGERINVYIASPEEMVDAAGSYSLENDLKRFGIE</sequence>
<reference evidence="2 3" key="1">
    <citation type="submission" date="2019-01" db="EMBL/GenBank/DDBJ databases">
        <title>Geovibrio thiophilus DSM 11263, complete genome.</title>
        <authorList>
            <person name="Spring S."/>
            <person name="Bunk B."/>
            <person name="Sproer C."/>
        </authorList>
    </citation>
    <scope>NUCLEOTIDE SEQUENCE [LARGE SCALE GENOMIC DNA]</scope>
    <source>
        <strain evidence="2 3">DSM 11263</strain>
    </source>
</reference>
<gene>
    <name evidence="2" type="ORF">EP073_05950</name>
</gene>
<keyword evidence="1" id="KW-0732">Signal</keyword>